<keyword evidence="2" id="KW-1133">Transmembrane helix</keyword>
<feature type="compositionally biased region" description="Polar residues" evidence="1">
    <location>
        <begin position="162"/>
        <end position="198"/>
    </location>
</feature>
<evidence type="ECO:0000256" key="2">
    <source>
        <dbReference type="SAM" id="Phobius"/>
    </source>
</evidence>
<feature type="compositionally biased region" description="Polar residues" evidence="1">
    <location>
        <begin position="234"/>
        <end position="246"/>
    </location>
</feature>
<proteinExistence type="predicted"/>
<feature type="compositionally biased region" description="Low complexity" evidence="1">
    <location>
        <begin position="800"/>
        <end position="812"/>
    </location>
</feature>
<feature type="region of interest" description="Disordered" evidence="1">
    <location>
        <begin position="783"/>
        <end position="850"/>
    </location>
</feature>
<organism evidence="3 4">
    <name type="scientific">Marasmiellus scandens</name>
    <dbReference type="NCBI Taxonomy" id="2682957"/>
    <lineage>
        <taxon>Eukaryota</taxon>
        <taxon>Fungi</taxon>
        <taxon>Dikarya</taxon>
        <taxon>Basidiomycota</taxon>
        <taxon>Agaricomycotina</taxon>
        <taxon>Agaricomycetes</taxon>
        <taxon>Agaricomycetidae</taxon>
        <taxon>Agaricales</taxon>
        <taxon>Marasmiineae</taxon>
        <taxon>Omphalotaceae</taxon>
        <taxon>Marasmiellus</taxon>
    </lineage>
</organism>
<feature type="compositionally biased region" description="Low complexity" evidence="1">
    <location>
        <begin position="27"/>
        <end position="39"/>
    </location>
</feature>
<feature type="compositionally biased region" description="Polar residues" evidence="1">
    <location>
        <begin position="412"/>
        <end position="445"/>
    </location>
</feature>
<keyword evidence="4" id="KW-1185">Reference proteome</keyword>
<feature type="compositionally biased region" description="Polar residues" evidence="1">
    <location>
        <begin position="294"/>
        <end position="308"/>
    </location>
</feature>
<feature type="transmembrane region" description="Helical" evidence="2">
    <location>
        <begin position="1128"/>
        <end position="1148"/>
    </location>
</feature>
<feature type="region of interest" description="Disordered" evidence="1">
    <location>
        <begin position="871"/>
        <end position="961"/>
    </location>
</feature>
<feature type="compositionally biased region" description="Polar residues" evidence="1">
    <location>
        <begin position="354"/>
        <end position="363"/>
    </location>
</feature>
<accession>A0ABR1K2C9</accession>
<dbReference type="EMBL" id="JBANRG010000002">
    <property type="protein sequence ID" value="KAK7470993.1"/>
    <property type="molecule type" value="Genomic_DNA"/>
</dbReference>
<evidence type="ECO:0000313" key="3">
    <source>
        <dbReference type="EMBL" id="KAK7470993.1"/>
    </source>
</evidence>
<feature type="compositionally biased region" description="Polar residues" evidence="1">
    <location>
        <begin position="116"/>
        <end position="146"/>
    </location>
</feature>
<feature type="compositionally biased region" description="Polar residues" evidence="1">
    <location>
        <begin position="884"/>
        <end position="893"/>
    </location>
</feature>
<feature type="compositionally biased region" description="Low complexity" evidence="1">
    <location>
        <begin position="692"/>
        <end position="716"/>
    </location>
</feature>
<feature type="region of interest" description="Disordered" evidence="1">
    <location>
        <begin position="554"/>
        <end position="577"/>
    </location>
</feature>
<feature type="compositionally biased region" description="Basic and acidic residues" evidence="1">
    <location>
        <begin position="447"/>
        <end position="458"/>
    </location>
</feature>
<feature type="region of interest" description="Disordered" evidence="1">
    <location>
        <begin position="655"/>
        <end position="757"/>
    </location>
</feature>
<evidence type="ECO:0000313" key="4">
    <source>
        <dbReference type="Proteomes" id="UP001498398"/>
    </source>
</evidence>
<feature type="transmembrane region" description="Helical" evidence="2">
    <location>
        <begin position="1072"/>
        <end position="1091"/>
    </location>
</feature>
<gene>
    <name evidence="3" type="ORF">VKT23_002406</name>
</gene>
<name>A0ABR1K2C9_9AGAR</name>
<feature type="compositionally biased region" description="Polar residues" evidence="1">
    <location>
        <begin position="740"/>
        <end position="757"/>
    </location>
</feature>
<feature type="region of interest" description="Disordered" evidence="1">
    <location>
        <begin position="322"/>
        <end position="496"/>
    </location>
</feature>
<feature type="compositionally biased region" description="Basic and acidic residues" evidence="1">
    <location>
        <begin position="816"/>
        <end position="825"/>
    </location>
</feature>
<protein>
    <recommendedName>
        <fullName evidence="5">Serine-rich protein</fullName>
    </recommendedName>
</protein>
<feature type="compositionally biased region" description="Polar residues" evidence="1">
    <location>
        <begin position="977"/>
        <end position="987"/>
    </location>
</feature>
<evidence type="ECO:0008006" key="5">
    <source>
        <dbReference type="Google" id="ProtNLM"/>
    </source>
</evidence>
<feature type="compositionally biased region" description="Low complexity" evidence="1">
    <location>
        <begin position="339"/>
        <end position="353"/>
    </location>
</feature>
<feature type="compositionally biased region" description="Polar residues" evidence="1">
    <location>
        <begin position="656"/>
        <end position="683"/>
    </location>
</feature>
<feature type="compositionally biased region" description="Low complexity" evidence="1">
    <location>
        <begin position="477"/>
        <end position="496"/>
    </location>
</feature>
<reference evidence="3 4" key="1">
    <citation type="submission" date="2024-01" db="EMBL/GenBank/DDBJ databases">
        <title>A draft genome for the cacao thread blight pathogen Marasmiellus scandens.</title>
        <authorList>
            <person name="Baruah I.K."/>
            <person name="Leung J."/>
            <person name="Bukari Y."/>
            <person name="Amoako-Attah I."/>
            <person name="Meinhardt L.W."/>
            <person name="Bailey B.A."/>
            <person name="Cohen S.P."/>
        </authorList>
    </citation>
    <scope>NUCLEOTIDE SEQUENCE [LARGE SCALE GENOMIC DNA]</scope>
    <source>
        <strain evidence="3 4">GH-19</strain>
    </source>
</reference>
<feature type="compositionally biased region" description="Polar residues" evidence="1">
    <location>
        <begin position="322"/>
        <end position="333"/>
    </location>
</feature>
<feature type="region of interest" description="Disordered" evidence="1">
    <location>
        <begin position="19"/>
        <end position="146"/>
    </location>
</feature>
<feature type="compositionally biased region" description="Low complexity" evidence="1">
    <location>
        <begin position="922"/>
        <end position="946"/>
    </location>
</feature>
<keyword evidence="2" id="KW-0472">Membrane</keyword>
<sequence>MPGFLELLTRKRTKSLSTALNAGGGISSSSAPPVSENNSRIPATPIENPNPGRPVQQRIHPDLNALAEELSPSIQGSPASANKVVPKRTSALSLDSEDTPSLVSLTPWVRNRRHSTGATTSSPLASPTRLTTSTNHNDTTLNNETSDVPAAKALGDLPEAASSKSSQNSTPAAVANDTMTDLDTSPASQVSGTANPESRANRLLTRLAGITNRSSSTSLPPIPPSPSPTRNRQDNNPPSAWNTFGQRKTARVKSRNSIPHMADFGLSNPNTAGEMSYASSQKSRRSSAYRERNSSYTSLEPERPQSQQSYWSRASDWYLGHSRTQSQNESPVPSRSHSRNQSHSNSQNQSQSQVFTTPVSTPGATHPSPPSSGFTFGSGTLGRFKRGAGTSTPSPPPPVPRLRLSLFGRVASTGSRGSNEPADTSPNTSGEVKNEGHSGNASINNSDDERVTDEHGTQKSELSTVHAERALQVGLGSSIPAPRPSSSMPSMVHSVPRPASLPPLPSVPSMPSLKPRLRAQDIFTDIAQSAEGEQGSNISTAAVTDSAHSGPSAPGLFTFPSTWPRKKESSSGGGERSIAAIKIQRRETGMSDVVFATVGTGDSATSLPAPTVSEEEIVDRDSKDLRQSQLGARVSNPIASKSGLVLRPGPLYQESEVPSFSSTESPVGTPGVSINNAQNSNVTRPAAKSSISTSFPVTTVLPSSSSSSSSLSASSAQEKTQELEAMTLPKIDNGKGKANADNTSHRPSLAPGSSHSTHYSAIYSIPRIPSPLAQDVEHRRARLMSAPTSAASPLPLEPQASKSRPATASSSSGWKRKAEDGDDGGHKKRATFAADTYERPRQASGSSYVAGQKRVKLSGVTGTGAADSIADDSASSLHSGNAAVGTNGTLSRNSTRRSRKISQSTSAAPSLRSGRGQRRNISSSHSHASHFSQFSQSQSQHDSASQLQFRHDPSTSRLSVTSSIPVSAVITPRAPSVSVSQHRSTTGGYHYHMRDPKKPPKVRPTSWGLSLPQGEVEPTRKLTDLLRGRDGGRREKGAPGNDLESAISKDVVSTNSGHRGWIQAGGSPIQSWLFFLGFVLFPLWWIGSFLVSIPRTRKLGEGGNDAGVVLDDPQVEHDALSWRTRCRVMAVISLFTYVPFIVLVILFVPHG</sequence>
<feature type="region of interest" description="Disordered" evidence="1">
    <location>
        <begin position="973"/>
        <end position="1013"/>
    </location>
</feature>
<evidence type="ECO:0000256" key="1">
    <source>
        <dbReference type="SAM" id="MobiDB-lite"/>
    </source>
</evidence>
<feature type="region of interest" description="Disordered" evidence="1">
    <location>
        <begin position="158"/>
        <end position="308"/>
    </location>
</feature>
<keyword evidence="2" id="KW-0812">Transmembrane</keyword>
<comment type="caution">
    <text evidence="3">The sequence shown here is derived from an EMBL/GenBank/DDBJ whole genome shotgun (WGS) entry which is preliminary data.</text>
</comment>
<dbReference type="Proteomes" id="UP001498398">
    <property type="component" value="Unassembled WGS sequence"/>
</dbReference>